<keyword evidence="8" id="KW-1015">Disulfide bond</keyword>
<keyword evidence="3" id="KW-0858">Xylan degradation</keyword>
<evidence type="ECO:0000313" key="12">
    <source>
        <dbReference type="EMBL" id="KAL1625577.1"/>
    </source>
</evidence>
<dbReference type="Gene3D" id="3.40.50.1820">
    <property type="entry name" value="alpha/beta hydrolase"/>
    <property type="match status" value="1"/>
</dbReference>
<dbReference type="InterPro" id="IPR029058">
    <property type="entry name" value="AB_hydrolase_fold"/>
</dbReference>
<comment type="catalytic activity">
    <reaction evidence="9">
        <text>feruloyl-polysaccharide + H2O = ferulate + polysaccharide.</text>
        <dbReference type="EC" id="3.1.1.73"/>
    </reaction>
</comment>
<dbReference type="InterPro" id="IPR011118">
    <property type="entry name" value="Tannase/feruloyl_esterase"/>
</dbReference>
<keyword evidence="3" id="KW-0119">Carbohydrate metabolism</keyword>
<keyword evidence="5 10" id="KW-0732">Signal</keyword>
<feature type="region of interest" description="Disordered" evidence="11">
    <location>
        <begin position="547"/>
        <end position="567"/>
    </location>
</feature>
<evidence type="ECO:0000256" key="1">
    <source>
        <dbReference type="ARBA" id="ARBA00006249"/>
    </source>
</evidence>
<keyword evidence="3" id="KW-0624">Polysaccharide degradation</keyword>
<evidence type="ECO:0000256" key="9">
    <source>
        <dbReference type="ARBA" id="ARBA00034075"/>
    </source>
</evidence>
<feature type="chain" id="PRO_5044989058" description="Carboxylic ester hydrolase" evidence="10">
    <location>
        <begin position="20"/>
        <end position="567"/>
    </location>
</feature>
<keyword evidence="7" id="KW-0106">Calcium</keyword>
<keyword evidence="13" id="KW-1185">Reference proteome</keyword>
<keyword evidence="4" id="KW-0479">Metal-binding</keyword>
<evidence type="ECO:0000256" key="4">
    <source>
        <dbReference type="ARBA" id="ARBA00022723"/>
    </source>
</evidence>
<evidence type="ECO:0000256" key="11">
    <source>
        <dbReference type="SAM" id="MobiDB-lite"/>
    </source>
</evidence>
<dbReference type="EC" id="3.1.1.-" evidence="10"/>
<gene>
    <name evidence="12" type="ORF">SLS56_007236</name>
</gene>
<dbReference type="Pfam" id="PF07519">
    <property type="entry name" value="Tannase"/>
    <property type="match status" value="2"/>
</dbReference>
<sequence length="567" mass="61726">MAARLVLSSLGLLVSLATAAVTNSTDPFQQRCLSFEPEKYVSNSTRTAREFVSAGTTLTFPDNDATCNRASQLVSADICRIALSIPTSDKSSITWEMWLPREWTGRFLATGNGGIDGCVKYEDLAYTSLNGFAAVGANNGHNGTYGNAFYQNDEIKRDFAWRSLHVSTTTGKKLAKRFYEEDIGKSYYLGCSLGGRMGIKAAEKFPDDFDGIVAGAPAVDFNNLVSWRASFYTITGALGSENFISADTWKTTIHNEILAQCDDIDGVSDGIIEDPTLCHFRPETLLCTATSSNATSCLNAVQVGIVRQIFSPFFGLDNALIFPAMQPGSETGAVEKLYAGKPFSYSDDWFKYVIYDPSWDASTFTALDALVADARNPANIRTWPTSLARFQKRGGKLLSYHGQQDNQISSFNTPRFYESLRRGMRYSYADTDEFFRFFRVSGMNHCNSGPGAWVLGQGGGAPAAGIPFTPANNVLAAMVAWVEDAAPPDSITGTKFAGDVVADGVAFQRRHCMYPRRNTFLGDGRDPNDPDSWECRFVDDGEGGFGGVGGGGWPPKGGNPWGSPWWA</sequence>
<dbReference type="Proteomes" id="UP001521116">
    <property type="component" value="Unassembled WGS sequence"/>
</dbReference>
<dbReference type="PANTHER" id="PTHR33938:SF15">
    <property type="entry name" value="FERULOYL ESTERASE B-RELATED"/>
    <property type="match status" value="1"/>
</dbReference>
<protein>
    <recommendedName>
        <fullName evidence="10">Carboxylic ester hydrolase</fullName>
        <ecNumber evidence="10">3.1.1.-</ecNumber>
    </recommendedName>
</protein>
<dbReference type="EMBL" id="JAJVDC020000092">
    <property type="protein sequence ID" value="KAL1625577.1"/>
    <property type="molecule type" value="Genomic_DNA"/>
</dbReference>
<feature type="compositionally biased region" description="Low complexity" evidence="11">
    <location>
        <begin position="556"/>
        <end position="567"/>
    </location>
</feature>
<keyword evidence="2" id="KW-0719">Serine esterase</keyword>
<evidence type="ECO:0000313" key="13">
    <source>
        <dbReference type="Proteomes" id="UP001521116"/>
    </source>
</evidence>
<evidence type="ECO:0000256" key="2">
    <source>
        <dbReference type="ARBA" id="ARBA00022487"/>
    </source>
</evidence>
<dbReference type="SUPFAM" id="SSF53474">
    <property type="entry name" value="alpha/beta-Hydrolases"/>
    <property type="match status" value="1"/>
</dbReference>
<keyword evidence="6 10" id="KW-0378">Hydrolase</keyword>
<reference evidence="12 13" key="1">
    <citation type="submission" date="2024-02" db="EMBL/GenBank/DDBJ databases">
        <title>De novo assembly and annotation of 12 fungi associated with fruit tree decline syndrome in Ontario, Canada.</title>
        <authorList>
            <person name="Sulman M."/>
            <person name="Ellouze W."/>
            <person name="Ilyukhin E."/>
        </authorList>
    </citation>
    <scope>NUCLEOTIDE SEQUENCE [LARGE SCALE GENOMIC DNA]</scope>
    <source>
        <strain evidence="12 13">M1-105</strain>
    </source>
</reference>
<dbReference type="PANTHER" id="PTHR33938">
    <property type="entry name" value="FERULOYL ESTERASE B-RELATED"/>
    <property type="match status" value="1"/>
</dbReference>
<organism evidence="12 13">
    <name type="scientific">Neofusicoccum ribis</name>
    <dbReference type="NCBI Taxonomy" id="45134"/>
    <lineage>
        <taxon>Eukaryota</taxon>
        <taxon>Fungi</taxon>
        <taxon>Dikarya</taxon>
        <taxon>Ascomycota</taxon>
        <taxon>Pezizomycotina</taxon>
        <taxon>Dothideomycetes</taxon>
        <taxon>Dothideomycetes incertae sedis</taxon>
        <taxon>Botryosphaeriales</taxon>
        <taxon>Botryosphaeriaceae</taxon>
        <taxon>Neofusicoccum</taxon>
    </lineage>
</organism>
<comment type="caution">
    <text evidence="12">The sequence shown here is derived from an EMBL/GenBank/DDBJ whole genome shotgun (WGS) entry which is preliminary data.</text>
</comment>
<feature type="signal peptide" evidence="10">
    <location>
        <begin position="1"/>
        <end position="19"/>
    </location>
</feature>
<evidence type="ECO:0000256" key="10">
    <source>
        <dbReference type="RuleBase" id="RU361238"/>
    </source>
</evidence>
<evidence type="ECO:0000256" key="6">
    <source>
        <dbReference type="ARBA" id="ARBA00022801"/>
    </source>
</evidence>
<evidence type="ECO:0000256" key="7">
    <source>
        <dbReference type="ARBA" id="ARBA00022837"/>
    </source>
</evidence>
<comment type="similarity">
    <text evidence="1 10">Belongs to the tannase family.</text>
</comment>
<evidence type="ECO:0000256" key="8">
    <source>
        <dbReference type="ARBA" id="ARBA00023157"/>
    </source>
</evidence>
<accession>A0ABR3SPA0</accession>
<evidence type="ECO:0000256" key="5">
    <source>
        <dbReference type="ARBA" id="ARBA00022729"/>
    </source>
</evidence>
<proteinExistence type="inferred from homology"/>
<evidence type="ECO:0000256" key="3">
    <source>
        <dbReference type="ARBA" id="ARBA00022651"/>
    </source>
</evidence>
<name>A0ABR3SPA0_9PEZI</name>